<keyword evidence="2" id="KW-1185">Reference proteome</keyword>
<protein>
    <submittedName>
        <fullName evidence="1">Uncharacterized protein</fullName>
    </submittedName>
</protein>
<gene>
    <name evidence="1" type="ORF">K3G42_033559</name>
</gene>
<sequence>MYPGNKRKKVWREEKVVLESHPMPTFDGNQSLPVAVYFMERLLKMTQEERRKEYLREYVALKDIPTWMEEMNKTQNDGNSGGSPGPNALKKQMSGSVQSEQHFCAERGN</sequence>
<accession>A0ACB8GEV4</accession>
<organism evidence="1 2">
    <name type="scientific">Sphaerodactylus townsendi</name>
    <dbReference type="NCBI Taxonomy" id="933632"/>
    <lineage>
        <taxon>Eukaryota</taxon>
        <taxon>Metazoa</taxon>
        <taxon>Chordata</taxon>
        <taxon>Craniata</taxon>
        <taxon>Vertebrata</taxon>
        <taxon>Euteleostomi</taxon>
        <taxon>Lepidosauria</taxon>
        <taxon>Squamata</taxon>
        <taxon>Bifurcata</taxon>
        <taxon>Gekkota</taxon>
        <taxon>Sphaerodactylidae</taxon>
        <taxon>Sphaerodactylus</taxon>
    </lineage>
</organism>
<proteinExistence type="predicted"/>
<comment type="caution">
    <text evidence="1">The sequence shown here is derived from an EMBL/GenBank/DDBJ whole genome shotgun (WGS) entry which is preliminary data.</text>
</comment>
<evidence type="ECO:0000313" key="1">
    <source>
        <dbReference type="EMBL" id="KAH8018025.1"/>
    </source>
</evidence>
<dbReference type="Proteomes" id="UP000827872">
    <property type="component" value="Linkage Group LG01"/>
</dbReference>
<name>A0ACB8GEV4_9SAUR</name>
<evidence type="ECO:0000313" key="2">
    <source>
        <dbReference type="Proteomes" id="UP000827872"/>
    </source>
</evidence>
<reference evidence="1" key="1">
    <citation type="submission" date="2021-08" db="EMBL/GenBank/DDBJ databases">
        <title>The first chromosome-level gecko genome reveals the dynamic sex chromosomes of Neotropical dwarf geckos (Sphaerodactylidae: Sphaerodactylus).</title>
        <authorList>
            <person name="Pinto B.J."/>
            <person name="Keating S.E."/>
            <person name="Gamble T."/>
        </authorList>
    </citation>
    <scope>NUCLEOTIDE SEQUENCE</scope>
    <source>
        <strain evidence="1">TG3544</strain>
    </source>
</reference>
<dbReference type="EMBL" id="CM037614">
    <property type="protein sequence ID" value="KAH8018025.1"/>
    <property type="molecule type" value="Genomic_DNA"/>
</dbReference>